<dbReference type="SMART" id="SM00829">
    <property type="entry name" value="PKS_ER"/>
    <property type="match status" value="1"/>
</dbReference>
<feature type="domain" description="Enoyl reductase (ER)" evidence="3">
    <location>
        <begin position="7"/>
        <end position="300"/>
    </location>
</feature>
<dbReference type="GO" id="GO:0005829">
    <property type="term" value="C:cytosol"/>
    <property type="evidence" value="ECO:0007669"/>
    <property type="project" value="TreeGrafter"/>
</dbReference>
<dbReference type="GO" id="GO:0003960">
    <property type="term" value="F:quinone reductase (NADPH) activity"/>
    <property type="evidence" value="ECO:0007669"/>
    <property type="project" value="TreeGrafter"/>
</dbReference>
<reference evidence="4 5" key="1">
    <citation type="submission" date="2012-11" db="EMBL/GenBank/DDBJ databases">
        <title>The complete genome sequence of Corynebacterium maris Coryn-1 (=DSM 45190).</title>
        <authorList>
            <person name="Schaffert L."/>
            <person name="Albersmeier A."/>
            <person name="Kalinowski J."/>
            <person name="Ruckert C."/>
        </authorList>
    </citation>
    <scope>NUCLEOTIDE SEQUENCE [LARGE SCALE GENOMIC DNA]</scope>
    <source>
        <strain evidence="5">Coryn-1</strain>
    </source>
</reference>
<dbReference type="Proteomes" id="UP000015388">
    <property type="component" value="Chromosome"/>
</dbReference>
<accession>S5TI01</accession>
<dbReference type="PANTHER" id="PTHR48106:SF7">
    <property type="entry name" value="DEHYDROGENASE, ZINC-CONTAINING, PUTATIVE (AFU_ORTHOLOGUE AFUA_5G10220)-RELATED"/>
    <property type="match status" value="1"/>
</dbReference>
<dbReference type="Pfam" id="PF08240">
    <property type="entry name" value="ADH_N"/>
    <property type="match status" value="1"/>
</dbReference>
<dbReference type="InterPro" id="IPR036291">
    <property type="entry name" value="NAD(P)-bd_dom_sf"/>
</dbReference>
<protein>
    <submittedName>
        <fullName evidence="4">Putative oxidoreductase</fullName>
    </submittedName>
</protein>
<proteinExistence type="predicted"/>
<dbReference type="SUPFAM" id="SSF50129">
    <property type="entry name" value="GroES-like"/>
    <property type="match status" value="1"/>
</dbReference>
<dbReference type="InterPro" id="IPR013154">
    <property type="entry name" value="ADH-like_N"/>
</dbReference>
<evidence type="ECO:0000313" key="4">
    <source>
        <dbReference type="EMBL" id="AGS34343.1"/>
    </source>
</evidence>
<dbReference type="PATRIC" id="fig|1224163.3.peg.860"/>
<keyword evidence="2" id="KW-0560">Oxidoreductase</keyword>
<dbReference type="InterPro" id="IPR020843">
    <property type="entry name" value="ER"/>
</dbReference>
<organism evidence="4 5">
    <name type="scientific">Corynebacterium maris DSM 45190</name>
    <dbReference type="NCBI Taxonomy" id="1224163"/>
    <lineage>
        <taxon>Bacteria</taxon>
        <taxon>Bacillati</taxon>
        <taxon>Actinomycetota</taxon>
        <taxon>Actinomycetes</taxon>
        <taxon>Mycobacteriales</taxon>
        <taxon>Corynebacteriaceae</taxon>
        <taxon>Corynebacterium</taxon>
    </lineage>
</organism>
<dbReference type="EMBL" id="CP003924">
    <property type="protein sequence ID" value="AGS34343.1"/>
    <property type="molecule type" value="Genomic_DNA"/>
</dbReference>
<name>S5TI01_9CORY</name>
<dbReference type="GO" id="GO:0070402">
    <property type="term" value="F:NADPH binding"/>
    <property type="evidence" value="ECO:0007669"/>
    <property type="project" value="TreeGrafter"/>
</dbReference>
<dbReference type="OrthoDB" id="9801186at2"/>
<evidence type="ECO:0000313" key="5">
    <source>
        <dbReference type="Proteomes" id="UP000015388"/>
    </source>
</evidence>
<dbReference type="Gene3D" id="3.90.180.10">
    <property type="entry name" value="Medium-chain alcohol dehydrogenases, catalytic domain"/>
    <property type="match status" value="1"/>
</dbReference>
<dbReference type="KEGG" id="cmd:B841_04300"/>
<evidence type="ECO:0000256" key="1">
    <source>
        <dbReference type="ARBA" id="ARBA00022857"/>
    </source>
</evidence>
<gene>
    <name evidence="4" type="ORF">B841_04300</name>
</gene>
<dbReference type="InterPro" id="IPR011032">
    <property type="entry name" value="GroES-like_sf"/>
</dbReference>
<dbReference type="GO" id="GO:0035925">
    <property type="term" value="F:mRNA 3'-UTR AU-rich region binding"/>
    <property type="evidence" value="ECO:0007669"/>
    <property type="project" value="TreeGrafter"/>
</dbReference>
<dbReference type="SUPFAM" id="SSF51735">
    <property type="entry name" value="NAD(P)-binding Rossmann-fold domains"/>
    <property type="match status" value="1"/>
</dbReference>
<dbReference type="Pfam" id="PF13602">
    <property type="entry name" value="ADH_zinc_N_2"/>
    <property type="match status" value="1"/>
</dbReference>
<sequence>MTYSEYGDNDVLRLQELPTPKVGPGQILVRVTRAAINPVDWKVMSGGLDAMIDAQFPAVPGWDMAGTVESLGPDVPEFAVGDRVAAYARKMVVSGGTFAEYVTVPAEFATKIPEGVDDETAAALPLAGLTAKRVVEALQVGEDDTVLIHAASGGVGHLATQLAVNLGAQVVGTCSPDNFEKVRGLGAAPVEYGDGLVDRVREIAPDGVDAVADLVGGVLEQTLELLGDGSRHVSIADPEAAEKGGRWLWVRPDGAGLAELLEQVAAGTLAVEVDRVLPLGEVAEGFRLSSEGEANGKIVVDVTR</sequence>
<dbReference type="eggNOG" id="COG0604">
    <property type="taxonomic scope" value="Bacteria"/>
</dbReference>
<keyword evidence="1" id="KW-0521">NADP</keyword>
<dbReference type="CDD" id="cd05289">
    <property type="entry name" value="MDR_like_2"/>
    <property type="match status" value="1"/>
</dbReference>
<dbReference type="HOGENOM" id="CLU_026673_3_3_11"/>
<evidence type="ECO:0000259" key="3">
    <source>
        <dbReference type="SMART" id="SM00829"/>
    </source>
</evidence>
<dbReference type="Gene3D" id="3.40.50.720">
    <property type="entry name" value="NAD(P)-binding Rossmann-like Domain"/>
    <property type="match status" value="1"/>
</dbReference>
<keyword evidence="5" id="KW-1185">Reference proteome</keyword>
<dbReference type="PANTHER" id="PTHR48106">
    <property type="entry name" value="QUINONE OXIDOREDUCTASE PIG3-RELATED"/>
    <property type="match status" value="1"/>
</dbReference>
<dbReference type="AlphaFoldDB" id="S5TI01"/>
<evidence type="ECO:0000256" key="2">
    <source>
        <dbReference type="ARBA" id="ARBA00023002"/>
    </source>
</evidence>